<dbReference type="EMBL" id="LAZR01004696">
    <property type="protein sequence ID" value="KKN06407.1"/>
    <property type="molecule type" value="Genomic_DNA"/>
</dbReference>
<dbReference type="AlphaFoldDB" id="A0A0F9N3S5"/>
<protein>
    <submittedName>
        <fullName evidence="1">Uncharacterized protein</fullName>
    </submittedName>
</protein>
<sequence length="53" mass="6006">MKITVAFDGEQREILERLLQDIKRLPEDTDPLAQLLVQTFTFEVSAATIEGSQ</sequence>
<accession>A0A0F9N3S5</accession>
<reference evidence="1" key="1">
    <citation type="journal article" date="2015" name="Nature">
        <title>Complex archaea that bridge the gap between prokaryotes and eukaryotes.</title>
        <authorList>
            <person name="Spang A."/>
            <person name="Saw J.H."/>
            <person name="Jorgensen S.L."/>
            <person name="Zaremba-Niedzwiedzka K."/>
            <person name="Martijn J."/>
            <person name="Lind A.E."/>
            <person name="van Eijk R."/>
            <person name="Schleper C."/>
            <person name="Guy L."/>
            <person name="Ettema T.J."/>
        </authorList>
    </citation>
    <scope>NUCLEOTIDE SEQUENCE</scope>
</reference>
<name>A0A0F9N3S5_9ZZZZ</name>
<proteinExistence type="predicted"/>
<comment type="caution">
    <text evidence="1">The sequence shown here is derived from an EMBL/GenBank/DDBJ whole genome shotgun (WGS) entry which is preliminary data.</text>
</comment>
<gene>
    <name evidence="1" type="ORF">LCGC14_1077680</name>
</gene>
<organism evidence="1">
    <name type="scientific">marine sediment metagenome</name>
    <dbReference type="NCBI Taxonomy" id="412755"/>
    <lineage>
        <taxon>unclassified sequences</taxon>
        <taxon>metagenomes</taxon>
        <taxon>ecological metagenomes</taxon>
    </lineage>
</organism>
<evidence type="ECO:0000313" key="1">
    <source>
        <dbReference type="EMBL" id="KKN06407.1"/>
    </source>
</evidence>